<organism evidence="2 3">
    <name type="scientific">Effrenium voratum</name>
    <dbReference type="NCBI Taxonomy" id="2562239"/>
    <lineage>
        <taxon>Eukaryota</taxon>
        <taxon>Sar</taxon>
        <taxon>Alveolata</taxon>
        <taxon>Dinophyceae</taxon>
        <taxon>Suessiales</taxon>
        <taxon>Symbiodiniaceae</taxon>
        <taxon>Effrenium</taxon>
    </lineage>
</organism>
<accession>A0AA36HVX4</accession>
<gene>
    <name evidence="2" type="ORF">EVOR1521_LOCUS5422</name>
</gene>
<dbReference type="EMBL" id="CAUJNA010000384">
    <property type="protein sequence ID" value="CAJ1376331.1"/>
    <property type="molecule type" value="Genomic_DNA"/>
</dbReference>
<dbReference type="AlphaFoldDB" id="A0AA36HVX4"/>
<evidence type="ECO:0000313" key="2">
    <source>
        <dbReference type="EMBL" id="CAJ1376331.1"/>
    </source>
</evidence>
<proteinExistence type="predicted"/>
<reference evidence="2" key="1">
    <citation type="submission" date="2023-08" db="EMBL/GenBank/DDBJ databases">
        <authorList>
            <person name="Chen Y."/>
            <person name="Shah S."/>
            <person name="Dougan E. K."/>
            <person name="Thang M."/>
            <person name="Chan C."/>
        </authorList>
    </citation>
    <scope>NUCLEOTIDE SEQUENCE</scope>
</reference>
<evidence type="ECO:0000313" key="3">
    <source>
        <dbReference type="Proteomes" id="UP001178507"/>
    </source>
</evidence>
<feature type="region of interest" description="Disordered" evidence="1">
    <location>
        <begin position="216"/>
        <end position="236"/>
    </location>
</feature>
<protein>
    <submittedName>
        <fullName evidence="2">Uncharacterized protein</fullName>
    </submittedName>
</protein>
<name>A0AA36HVX4_9DINO</name>
<evidence type="ECO:0000256" key="1">
    <source>
        <dbReference type="SAM" id="MobiDB-lite"/>
    </source>
</evidence>
<comment type="caution">
    <text evidence="2">The sequence shown here is derived from an EMBL/GenBank/DDBJ whole genome shotgun (WGS) entry which is preliminary data.</text>
</comment>
<sequence length="236" mass="26069">MLPSEVPRDPMFRVGDSVTLHSGGERQIGKIVNPPGSDLPVDDSCGMLIQTCHQLISLGNWPLQDTPTLDLGEATSCCVEQGTRITARCPGKPLEIDAAYSVRIDGTEAYFDNFRVGEAVPYCKANIVRLEVDGSGFPESSCKYTLEFNDNSTSIGQEVSDKWSGMSAAADRNADLMKAFAQRGRHLCDKEAEKSRDSFRCSGHFILRIPTEEPLYDDHDDEESRQLWGPVKTDFS</sequence>
<keyword evidence="3" id="KW-1185">Reference proteome</keyword>
<dbReference type="Proteomes" id="UP001178507">
    <property type="component" value="Unassembled WGS sequence"/>
</dbReference>